<dbReference type="InterPro" id="IPR010934">
    <property type="entry name" value="NADH_DH_su5_C"/>
</dbReference>
<feature type="transmembrane region" description="Helical" evidence="17">
    <location>
        <begin position="54"/>
        <end position="75"/>
    </location>
</feature>
<dbReference type="EC" id="7.1.1.2" evidence="3 17"/>
<dbReference type="Pfam" id="PF06455">
    <property type="entry name" value="NADH5_C"/>
    <property type="match status" value="1"/>
</dbReference>
<dbReference type="EMBL" id="MG923498">
    <property type="protein sequence ID" value="AZL93277.1"/>
    <property type="molecule type" value="Genomic_DNA"/>
</dbReference>
<feature type="transmembrane region" description="Helical" evidence="17">
    <location>
        <begin position="484"/>
        <end position="503"/>
    </location>
</feature>
<comment type="function">
    <text evidence="17">Core subunit of the mitochondrial membrane respiratory chain NADH dehydrogenase (Complex I) which catalyzes electron transfer from NADH through the respiratory chain, using ubiquinone as an electron acceptor. Essential for the catalytic activity and assembly of complex I.</text>
</comment>
<evidence type="ECO:0000256" key="12">
    <source>
        <dbReference type="ARBA" id="ARBA00023027"/>
    </source>
</evidence>
<evidence type="ECO:0000256" key="3">
    <source>
        <dbReference type="ARBA" id="ARBA00012944"/>
    </source>
</evidence>
<keyword evidence="12 17" id="KW-0520">NAD</keyword>
<dbReference type="InterPro" id="IPR001750">
    <property type="entry name" value="ND/Mrp_TM"/>
</dbReference>
<dbReference type="InterPro" id="IPR003945">
    <property type="entry name" value="NU5C-like"/>
</dbReference>
<keyword evidence="11 17" id="KW-1133">Transmembrane helix</keyword>
<gene>
    <name evidence="21" type="primary">nad5</name>
</gene>
<keyword evidence="15 17" id="KW-0472">Membrane</keyword>
<comment type="function">
    <text evidence="1">Core subunit of the mitochondrial membrane respiratory chain NADH dehydrogenase (Complex I) that is believed to belong to the minimal assembly required for catalysis. Complex I functions in the transfer of electrons from NADH to the respiratory chain. The immediate electron acceptor for the enzyme is believed to be ubiquinone.</text>
</comment>
<evidence type="ECO:0000256" key="13">
    <source>
        <dbReference type="ARBA" id="ARBA00023075"/>
    </source>
</evidence>
<dbReference type="GO" id="GO:0042773">
    <property type="term" value="P:ATP synthesis coupled electron transport"/>
    <property type="evidence" value="ECO:0007669"/>
    <property type="project" value="InterPro"/>
</dbReference>
<evidence type="ECO:0000256" key="14">
    <source>
        <dbReference type="ARBA" id="ARBA00023128"/>
    </source>
</evidence>
<dbReference type="Pfam" id="PF00662">
    <property type="entry name" value="Proton_antipo_N"/>
    <property type="match status" value="1"/>
</dbReference>
<dbReference type="PRINTS" id="PR01434">
    <property type="entry name" value="NADHDHGNASE5"/>
</dbReference>
<evidence type="ECO:0000256" key="10">
    <source>
        <dbReference type="ARBA" id="ARBA00022982"/>
    </source>
</evidence>
<evidence type="ECO:0000256" key="15">
    <source>
        <dbReference type="ARBA" id="ARBA00023136"/>
    </source>
</evidence>
<evidence type="ECO:0000256" key="9">
    <source>
        <dbReference type="ARBA" id="ARBA00022967"/>
    </source>
</evidence>
<feature type="domain" description="NADH:quinone oxidoreductase/Mrp antiporter transmembrane" evidence="18">
    <location>
        <begin position="104"/>
        <end position="372"/>
    </location>
</feature>
<name>A0A3S8V0V4_9HYME</name>
<dbReference type="Pfam" id="PF00361">
    <property type="entry name" value="Proton_antipo_M"/>
    <property type="match status" value="1"/>
</dbReference>
<evidence type="ECO:0000256" key="17">
    <source>
        <dbReference type="RuleBase" id="RU003404"/>
    </source>
</evidence>
<organism evidence="21">
    <name type="scientific">Helorus sp. ZJUH_2016017</name>
    <dbReference type="NCBI Taxonomy" id="2491159"/>
    <lineage>
        <taxon>Eukaryota</taxon>
        <taxon>Metazoa</taxon>
        <taxon>Ecdysozoa</taxon>
        <taxon>Arthropoda</taxon>
        <taxon>Hexapoda</taxon>
        <taxon>Insecta</taxon>
        <taxon>Pterygota</taxon>
        <taxon>Neoptera</taxon>
        <taxon>Endopterygota</taxon>
        <taxon>Hymenoptera</taxon>
        <taxon>Apocrita</taxon>
        <taxon>Proctotrupomorpha</taxon>
        <taxon>Proctotrupoidea</taxon>
        <taxon>Heloridae</taxon>
        <taxon>Helorus</taxon>
    </lineage>
</organism>
<proteinExistence type="inferred from homology"/>
<dbReference type="PANTHER" id="PTHR42829:SF2">
    <property type="entry name" value="NADH-UBIQUINONE OXIDOREDUCTASE CHAIN 5"/>
    <property type="match status" value="1"/>
</dbReference>
<evidence type="ECO:0000259" key="18">
    <source>
        <dbReference type="Pfam" id="PF00361"/>
    </source>
</evidence>
<sequence length="557" mass="65606">MFLCLLSFFLLMMLFIIFFFWGSMLLFMNLFILLEWNLINFNSVNLSMMILLDFISMYFVSLVMFISSMIFLYSVGYMSHDKFIDRFYYLMILFIISMILMILSPNLITILLGWDGLGLISYCLVIYYQNFNSLKSGMVTIMINRIGDIGILMSLFLILFFGSFNMVFNFNNKLLIFLILLAIFTKSAQIPFSSWLPMAMSAPTPVSCLVHSSTLVTSGVYLMIRFNFSISNSSINWMILLLSMMTMVYFGVVANYEFDLKKIIALSTLSQLGLMMIILCLGNIKIGFYHLFIHAVFKSLLFMCSGMLIHLMMNFQDIRYMGGFIKFCPNLVMIFVVANFALMGIPFFSGFYSKDLILESVLFNKFNLVIMYMIYFSIGLTVCYSIRLIYYILIHNFNFLNFYFIKEDKIMLMSMMFLVFLSIFCGSLFGWLLNLNISVNFLSNKFKFMISFILLVGVLVGMMVSNFFYIFNQVKKIKSIINKMFLLNYLVFMNFNLFLNSSMKFYMNMEKGWMEIIEGKNFIKVFIKMNNFNELIYYLLFMFIYLFLFMFIYLLYY</sequence>
<keyword evidence="9" id="KW-1278">Translocase</keyword>
<comment type="similarity">
    <text evidence="17">Belongs to the complex I subunit 5 family.</text>
</comment>
<feature type="domain" description="NADH dehydrogenase subunit 5 C-terminal" evidence="20">
    <location>
        <begin position="384"/>
        <end position="555"/>
    </location>
</feature>
<evidence type="ECO:0000256" key="4">
    <source>
        <dbReference type="ARBA" id="ARBA00021096"/>
    </source>
</evidence>
<comment type="subcellular location">
    <subcellularLocation>
        <location evidence="2">Mitochondrion inner membrane</location>
        <topology evidence="2">Multi-pass membrane protein</topology>
    </subcellularLocation>
</comment>
<keyword evidence="14 17" id="KW-0496">Mitochondrion</keyword>
<evidence type="ECO:0000259" key="19">
    <source>
        <dbReference type="Pfam" id="PF00662"/>
    </source>
</evidence>
<dbReference type="PANTHER" id="PTHR42829">
    <property type="entry name" value="NADH-UBIQUINONE OXIDOREDUCTASE CHAIN 5"/>
    <property type="match status" value="1"/>
</dbReference>
<geneLocation type="mitochondrion" evidence="21"/>
<feature type="transmembrane region" description="Helical" evidence="17">
    <location>
        <begin position="448"/>
        <end position="472"/>
    </location>
</feature>
<dbReference type="GO" id="GO:0005743">
    <property type="term" value="C:mitochondrial inner membrane"/>
    <property type="evidence" value="ECO:0007669"/>
    <property type="project" value="UniProtKB-SubCell"/>
</dbReference>
<evidence type="ECO:0000256" key="16">
    <source>
        <dbReference type="ARBA" id="ARBA00049551"/>
    </source>
</evidence>
<dbReference type="GO" id="GO:0015990">
    <property type="term" value="P:electron transport coupled proton transport"/>
    <property type="evidence" value="ECO:0007669"/>
    <property type="project" value="TreeGrafter"/>
</dbReference>
<feature type="transmembrane region" description="Helical" evidence="17">
    <location>
        <begin position="535"/>
        <end position="556"/>
    </location>
</feature>
<keyword evidence="6" id="KW-0679">Respiratory chain</keyword>
<feature type="transmembrane region" description="Helical" evidence="17">
    <location>
        <begin position="7"/>
        <end position="34"/>
    </location>
</feature>
<feature type="domain" description="NADH-Ubiquinone oxidoreductase (complex I) chain 5 N-terminal" evidence="19">
    <location>
        <begin position="39"/>
        <end position="88"/>
    </location>
</feature>
<keyword evidence="7 17" id="KW-0812">Transmembrane</keyword>
<feature type="transmembrane region" description="Helical" evidence="17">
    <location>
        <begin position="174"/>
        <end position="196"/>
    </location>
</feature>
<keyword evidence="5 17" id="KW-0813">Transport</keyword>
<evidence type="ECO:0000259" key="20">
    <source>
        <dbReference type="Pfam" id="PF06455"/>
    </source>
</evidence>
<keyword evidence="8" id="KW-0999">Mitochondrion inner membrane</keyword>
<evidence type="ECO:0000256" key="6">
    <source>
        <dbReference type="ARBA" id="ARBA00022660"/>
    </source>
</evidence>
<dbReference type="AlphaFoldDB" id="A0A3S8V0V4"/>
<feature type="transmembrane region" description="Helical" evidence="17">
    <location>
        <begin position="149"/>
        <end position="168"/>
    </location>
</feature>
<evidence type="ECO:0000256" key="7">
    <source>
        <dbReference type="ARBA" id="ARBA00022692"/>
    </source>
</evidence>
<dbReference type="InterPro" id="IPR001516">
    <property type="entry name" value="Proton_antipo_N"/>
</dbReference>
<feature type="transmembrane region" description="Helical" evidence="17">
    <location>
        <begin position="327"/>
        <end position="349"/>
    </location>
</feature>
<feature type="transmembrane region" description="Helical" evidence="17">
    <location>
        <begin position="369"/>
        <end position="390"/>
    </location>
</feature>
<evidence type="ECO:0000313" key="21">
    <source>
        <dbReference type="EMBL" id="AZL93277.1"/>
    </source>
</evidence>
<comment type="catalytic activity">
    <reaction evidence="16 17">
        <text>a ubiquinone + NADH + 5 H(+)(in) = a ubiquinol + NAD(+) + 4 H(+)(out)</text>
        <dbReference type="Rhea" id="RHEA:29091"/>
        <dbReference type="Rhea" id="RHEA-COMP:9565"/>
        <dbReference type="Rhea" id="RHEA-COMP:9566"/>
        <dbReference type="ChEBI" id="CHEBI:15378"/>
        <dbReference type="ChEBI" id="CHEBI:16389"/>
        <dbReference type="ChEBI" id="CHEBI:17976"/>
        <dbReference type="ChEBI" id="CHEBI:57540"/>
        <dbReference type="ChEBI" id="CHEBI:57945"/>
        <dbReference type="EC" id="7.1.1.2"/>
    </reaction>
</comment>
<dbReference type="GO" id="GO:0008137">
    <property type="term" value="F:NADH dehydrogenase (ubiquinone) activity"/>
    <property type="evidence" value="ECO:0007669"/>
    <property type="project" value="UniProtKB-EC"/>
</dbReference>
<protein>
    <recommendedName>
        <fullName evidence="4 17">NADH-ubiquinone oxidoreductase chain 5</fullName>
        <ecNumber evidence="3 17">7.1.1.2</ecNumber>
    </recommendedName>
</protein>
<evidence type="ECO:0000256" key="8">
    <source>
        <dbReference type="ARBA" id="ARBA00022792"/>
    </source>
</evidence>
<keyword evidence="10" id="KW-0249">Electron transport</keyword>
<dbReference type="GO" id="GO:0003954">
    <property type="term" value="F:NADH dehydrogenase activity"/>
    <property type="evidence" value="ECO:0007669"/>
    <property type="project" value="TreeGrafter"/>
</dbReference>
<feature type="transmembrane region" description="Helical" evidence="17">
    <location>
        <begin position="410"/>
        <end position="433"/>
    </location>
</feature>
<feature type="transmembrane region" description="Helical" evidence="17">
    <location>
        <begin position="263"/>
        <end position="286"/>
    </location>
</feature>
<keyword evidence="13 17" id="KW-0830">Ubiquinone</keyword>
<reference evidence="21" key="1">
    <citation type="journal article" date="2018" name="Mol. Phylogenet. Evol.">
        <title>Mitochondrial phylogenomics of the Hymenoptera.</title>
        <authorList>
            <person name="Tang P."/>
            <person name="Zhu J.C."/>
            <person name="Zheng B.Y."/>
            <person name="Wei S.J."/>
            <person name="Sharkey M."/>
            <person name="Chen X.X."/>
            <person name="Vogler A.P."/>
        </authorList>
    </citation>
    <scope>NUCLEOTIDE SEQUENCE</scope>
</reference>
<evidence type="ECO:0000256" key="1">
    <source>
        <dbReference type="ARBA" id="ARBA00003257"/>
    </source>
</evidence>
<evidence type="ECO:0000256" key="5">
    <source>
        <dbReference type="ARBA" id="ARBA00022448"/>
    </source>
</evidence>
<feature type="transmembrane region" description="Helical" evidence="17">
    <location>
        <begin position="87"/>
        <end position="104"/>
    </location>
</feature>
<accession>A0A3S8V0V4</accession>
<feature type="transmembrane region" description="Helical" evidence="17">
    <location>
        <begin position="292"/>
        <end position="315"/>
    </location>
</feature>
<evidence type="ECO:0000256" key="2">
    <source>
        <dbReference type="ARBA" id="ARBA00004448"/>
    </source>
</evidence>
<evidence type="ECO:0000256" key="11">
    <source>
        <dbReference type="ARBA" id="ARBA00022989"/>
    </source>
</evidence>
<feature type="transmembrane region" description="Helical" evidence="17">
    <location>
        <begin position="234"/>
        <end position="256"/>
    </location>
</feature>